<dbReference type="RefSeq" id="WP_159764509.1">
    <property type="nucleotide sequence ID" value="NZ_WUUT01000004.1"/>
</dbReference>
<comment type="caution">
    <text evidence="2">The sequence shown here is derived from an EMBL/GenBank/DDBJ whole genome shotgun (WGS) entry which is preliminary data.</text>
</comment>
<dbReference type="InterPro" id="IPR058417">
    <property type="entry name" value="DUF8104"/>
</dbReference>
<dbReference type="AlphaFoldDB" id="A0A6B0T2D1"/>
<organism evidence="2 3">
    <name type="scientific">Halovenus carboxidivorans</name>
    <dbReference type="NCBI Taxonomy" id="2692199"/>
    <lineage>
        <taxon>Archaea</taxon>
        <taxon>Methanobacteriati</taxon>
        <taxon>Methanobacteriota</taxon>
        <taxon>Stenosarchaea group</taxon>
        <taxon>Halobacteria</taxon>
        <taxon>Halobacteriales</taxon>
        <taxon>Haloarculaceae</taxon>
        <taxon>Halovenus</taxon>
    </lineage>
</organism>
<evidence type="ECO:0000256" key="1">
    <source>
        <dbReference type="SAM" id="Coils"/>
    </source>
</evidence>
<protein>
    <submittedName>
        <fullName evidence="2">Uncharacterized protein</fullName>
    </submittedName>
</protein>
<proteinExistence type="predicted"/>
<accession>A0A6B0T2D1</accession>
<dbReference type="Proteomes" id="UP000466535">
    <property type="component" value="Unassembled WGS sequence"/>
</dbReference>
<name>A0A6B0T2D1_9EURY</name>
<keyword evidence="1" id="KW-0175">Coiled coil</keyword>
<evidence type="ECO:0000313" key="3">
    <source>
        <dbReference type="Proteomes" id="UP000466535"/>
    </source>
</evidence>
<dbReference type="EMBL" id="WUUT01000004">
    <property type="protein sequence ID" value="MXR52398.1"/>
    <property type="molecule type" value="Genomic_DNA"/>
</dbReference>
<feature type="coiled-coil region" evidence="1">
    <location>
        <begin position="20"/>
        <end position="124"/>
    </location>
</feature>
<dbReference type="OrthoDB" id="351286at2157"/>
<dbReference type="Pfam" id="PF26406">
    <property type="entry name" value="DUF8104"/>
    <property type="match status" value="1"/>
</dbReference>
<keyword evidence="3" id="KW-1185">Reference proteome</keyword>
<sequence length="130" mass="16378">MEYFEYGGQDFGFDVEEFLRQSQRKQEQRLETELERIERQLEEREAIFEEHQEDLQSKLDWYLDRLEKAYKLTGDVDELKQKVNEFYNELREERVRHWRDKQELEKERREMLRELEELEEEDITRLLQSI</sequence>
<evidence type="ECO:0000313" key="2">
    <source>
        <dbReference type="EMBL" id="MXR52398.1"/>
    </source>
</evidence>
<gene>
    <name evidence="2" type="ORF">GRX03_12385</name>
</gene>
<reference evidence="2 3" key="1">
    <citation type="submission" date="2019-12" db="EMBL/GenBank/DDBJ databases">
        <title>Isolation and characterization of three novel carbon monoxide-oxidizing members of Halobacteria from salione crusts and soils.</title>
        <authorList>
            <person name="Myers M.R."/>
            <person name="King G.M."/>
        </authorList>
    </citation>
    <scope>NUCLEOTIDE SEQUENCE [LARGE SCALE GENOMIC DNA]</scope>
    <source>
        <strain evidence="2 3">WSH3</strain>
    </source>
</reference>